<reference evidence="10 11" key="1">
    <citation type="submission" date="2016-10" db="EMBL/GenBank/DDBJ databases">
        <authorList>
            <person name="de Groot N.N."/>
        </authorList>
    </citation>
    <scope>NUCLEOTIDE SEQUENCE [LARGE SCALE GENOMIC DNA]</scope>
    <source>
        <strain evidence="10 11">ICMP 14252</strain>
    </source>
</reference>
<proteinExistence type="inferred from homology"/>
<dbReference type="EC" id="4.3.1.3" evidence="2 6"/>
<comment type="pathway">
    <text evidence="1 8">Amino-acid degradation; L-histidine degradation into L-glutamate; N-formimidoyl-L-glutamate from L-histidine: step 1/3.</text>
</comment>
<evidence type="ECO:0000256" key="1">
    <source>
        <dbReference type="ARBA" id="ARBA00005113"/>
    </source>
</evidence>
<dbReference type="PROSITE" id="PS00488">
    <property type="entry name" value="PAL_HISTIDASE"/>
    <property type="match status" value="1"/>
</dbReference>
<dbReference type="Pfam" id="PF00221">
    <property type="entry name" value="Lyase_aromatic"/>
    <property type="match status" value="1"/>
</dbReference>
<dbReference type="FunFam" id="1.10.275.10:FF:000005">
    <property type="entry name" value="Histidine ammonia-lyase"/>
    <property type="match status" value="1"/>
</dbReference>
<dbReference type="UniPathway" id="UPA00379">
    <property type="reaction ID" value="UER00549"/>
</dbReference>
<evidence type="ECO:0000256" key="6">
    <source>
        <dbReference type="NCBIfam" id="TIGR01225"/>
    </source>
</evidence>
<dbReference type="GO" id="GO:0019556">
    <property type="term" value="P:L-histidine catabolic process to glutamate and formamide"/>
    <property type="evidence" value="ECO:0007669"/>
    <property type="project" value="UniProtKB-UniPathway"/>
</dbReference>
<name>A0A1H3G5K7_9PSED</name>
<accession>A0A1H3G5K7</accession>
<dbReference type="InterPro" id="IPR024083">
    <property type="entry name" value="Fumarase/histidase_N"/>
</dbReference>
<protein>
    <recommendedName>
        <fullName evidence="2 6">Histidine ammonia-lyase</fullName>
        <ecNumber evidence="2 6">4.3.1.3</ecNumber>
    </recommendedName>
</protein>
<dbReference type="GO" id="GO:0005737">
    <property type="term" value="C:cytoplasm"/>
    <property type="evidence" value="ECO:0007669"/>
    <property type="project" value="UniProtKB-SubCell"/>
</dbReference>
<organism evidence="10 11">
    <name type="scientific">Pseudomonas salomonii</name>
    <dbReference type="NCBI Taxonomy" id="191391"/>
    <lineage>
        <taxon>Bacteria</taxon>
        <taxon>Pseudomonadati</taxon>
        <taxon>Pseudomonadota</taxon>
        <taxon>Gammaproteobacteria</taxon>
        <taxon>Pseudomonadales</taxon>
        <taxon>Pseudomonadaceae</taxon>
        <taxon>Pseudomonas</taxon>
    </lineage>
</organism>
<evidence type="ECO:0000256" key="8">
    <source>
        <dbReference type="RuleBase" id="RU004479"/>
    </source>
</evidence>
<dbReference type="Gene3D" id="1.20.200.10">
    <property type="entry name" value="Fumarase/aspartase (Central domain)"/>
    <property type="match status" value="1"/>
</dbReference>
<dbReference type="RefSeq" id="WP_069787706.1">
    <property type="nucleotide sequence ID" value="NZ_FNOX01000002.1"/>
</dbReference>
<gene>
    <name evidence="10" type="ORF">SAMN05216247_102342</name>
</gene>
<comment type="catalytic activity">
    <reaction evidence="5 8">
        <text>L-histidine = trans-urocanate + NH4(+)</text>
        <dbReference type="Rhea" id="RHEA:21232"/>
        <dbReference type="ChEBI" id="CHEBI:17771"/>
        <dbReference type="ChEBI" id="CHEBI:28938"/>
        <dbReference type="ChEBI" id="CHEBI:57595"/>
        <dbReference type="EC" id="4.3.1.3"/>
    </reaction>
</comment>
<dbReference type="Proteomes" id="UP000182902">
    <property type="component" value="Unassembled WGS sequence"/>
</dbReference>
<evidence type="ECO:0000313" key="10">
    <source>
        <dbReference type="EMBL" id="SDX97968.1"/>
    </source>
</evidence>
<keyword evidence="3 8" id="KW-0369">Histidine metabolism</keyword>
<dbReference type="FunFam" id="1.20.200.10:FF:000003">
    <property type="entry name" value="Histidine ammonia-lyase"/>
    <property type="match status" value="1"/>
</dbReference>
<dbReference type="AlphaFoldDB" id="A0A1H3G5K7"/>
<evidence type="ECO:0000256" key="4">
    <source>
        <dbReference type="ARBA" id="ARBA00023239"/>
    </source>
</evidence>
<evidence type="ECO:0000256" key="7">
    <source>
        <dbReference type="RuleBase" id="RU003954"/>
    </source>
</evidence>
<dbReference type="NCBIfam" id="TIGR01225">
    <property type="entry name" value="hutH"/>
    <property type="match status" value="1"/>
</dbReference>
<dbReference type="InterPro" id="IPR022313">
    <property type="entry name" value="Phe/His_NH3-lyase_AS"/>
</dbReference>
<dbReference type="InterPro" id="IPR008948">
    <property type="entry name" value="L-Aspartase-like"/>
</dbReference>
<dbReference type="SUPFAM" id="SSF48557">
    <property type="entry name" value="L-aspartase-like"/>
    <property type="match status" value="1"/>
</dbReference>
<dbReference type="GO" id="GO:0019557">
    <property type="term" value="P:L-histidine catabolic process to glutamate and formate"/>
    <property type="evidence" value="ECO:0007669"/>
    <property type="project" value="UniProtKB-UniPathway"/>
</dbReference>
<dbReference type="EMBL" id="FNOX01000002">
    <property type="protein sequence ID" value="SDX97968.1"/>
    <property type="molecule type" value="Genomic_DNA"/>
</dbReference>
<evidence type="ECO:0000256" key="9">
    <source>
        <dbReference type="RuleBase" id="RU004480"/>
    </source>
</evidence>
<evidence type="ECO:0000313" key="11">
    <source>
        <dbReference type="Proteomes" id="UP000182902"/>
    </source>
</evidence>
<dbReference type="GO" id="GO:0004397">
    <property type="term" value="F:histidine ammonia-lyase activity"/>
    <property type="evidence" value="ECO:0007669"/>
    <property type="project" value="UniProtKB-UniRule"/>
</dbReference>
<comment type="similarity">
    <text evidence="7">Belongs to the PAL/histidase family.</text>
</comment>
<dbReference type="Gene3D" id="1.10.275.10">
    <property type="entry name" value="Fumarase/aspartase (N-terminal domain)"/>
    <property type="match status" value="1"/>
</dbReference>
<dbReference type="InterPro" id="IPR001106">
    <property type="entry name" value="Aromatic_Lyase"/>
</dbReference>
<keyword evidence="4 7" id="KW-0456">Lyase</keyword>
<evidence type="ECO:0000256" key="3">
    <source>
        <dbReference type="ARBA" id="ARBA00022808"/>
    </source>
</evidence>
<sequence>MSTVQKIVPGETRIATWRAIYNGAPARLCDSARAGIEAAAKMVDTLVDSGRAVYGLNTGFGKLANVRISDADLCQLQKNLVMSHMTGYGPALDADVVRLVMALKVASLGRGASGAQYGTVALLEEMRERGVIPFIPAQGSVGASGDLAPLAHMTAVMIGMGQAWHEGELLDGSEALARAGLTPIVLAPKEGLALMNGTQVSTALALTGLFALENAFMAAIAIGSMTTEALAGIASPFDPRIQALRGHPGQIAVGAAFKRLLDDSPMRAISQASGKVQDPYSIRCQPQVLGACLDLIRNASVTLEIESNAASDNPLIFVETGEVISGGNFHAEPVAFAADMLAIAITEIGNLSERRCNLLLDPGFSGLPPMLTVDAGLHSGYMTAHISAAAMASENKQRATPASIDTIPTAGNQEDHVSMATHGARRLLEMTCTLRGILSIEALCAAQGLDLRGGKLYSARLAPAVECIRASVPAMNVDRPIAPDMASVAELIRSRELVNACPDLLSLF</sequence>
<dbReference type="NCBIfam" id="NF006871">
    <property type="entry name" value="PRK09367.1"/>
    <property type="match status" value="1"/>
</dbReference>
<dbReference type="CDD" id="cd00332">
    <property type="entry name" value="PAL-HAL"/>
    <property type="match status" value="1"/>
</dbReference>
<dbReference type="InterPro" id="IPR005921">
    <property type="entry name" value="HutH"/>
</dbReference>
<dbReference type="PANTHER" id="PTHR10362">
    <property type="entry name" value="HISTIDINE AMMONIA-LYASE"/>
    <property type="match status" value="1"/>
</dbReference>
<evidence type="ECO:0000256" key="5">
    <source>
        <dbReference type="ARBA" id="ARBA00049269"/>
    </source>
</evidence>
<evidence type="ECO:0000256" key="2">
    <source>
        <dbReference type="ARBA" id="ARBA00012994"/>
    </source>
</evidence>
<comment type="subcellular location">
    <subcellularLocation>
        <location evidence="9">Cytoplasm</location>
    </subcellularLocation>
</comment>